<proteinExistence type="inferred from homology"/>
<name>A0A934JRI2_9BACT</name>
<accession>A0A934JRI2</accession>
<sequence>MMDLLLDGKVVVVSGASSGIGRATARLLALEGCRLAIGARTEETLDEFAAEARSLGGNVITQAGDLVAEEGLARLVTAARRTYGGVDGLVACVGSTPLGEFGDLDDQLWNQAFEMKFLATARAFRAVLPEFRARGGGRAVFITGNAAHAPLPSFYTSGAINAALGNLIANLAREYGSEQIGVNAVSPGPVSTHRYQGLVRATSTRTRLPPPGAEELILSSIPDHRVGAPDEVAHMVVYLLSQRAAHMNGTVAVIDGGQTWVR</sequence>
<dbReference type="InterPro" id="IPR036291">
    <property type="entry name" value="NAD(P)-bd_dom_sf"/>
</dbReference>
<dbReference type="Pfam" id="PF13561">
    <property type="entry name" value="adh_short_C2"/>
    <property type="match status" value="1"/>
</dbReference>
<dbReference type="Proteomes" id="UP000606991">
    <property type="component" value="Unassembled WGS sequence"/>
</dbReference>
<comment type="caution">
    <text evidence="2">The sequence shown here is derived from an EMBL/GenBank/DDBJ whole genome shotgun (WGS) entry which is preliminary data.</text>
</comment>
<dbReference type="PANTHER" id="PTHR42879:SF6">
    <property type="entry name" value="NADPH-DEPENDENT REDUCTASE BACG"/>
    <property type="match status" value="1"/>
</dbReference>
<dbReference type="SUPFAM" id="SSF51735">
    <property type="entry name" value="NAD(P)-binding Rossmann-fold domains"/>
    <property type="match status" value="1"/>
</dbReference>
<dbReference type="Gene3D" id="3.40.50.720">
    <property type="entry name" value="NAD(P)-binding Rossmann-like Domain"/>
    <property type="match status" value="1"/>
</dbReference>
<dbReference type="EMBL" id="JAEKNS010000061">
    <property type="protein sequence ID" value="MBJ7594281.1"/>
    <property type="molecule type" value="Genomic_DNA"/>
</dbReference>
<reference evidence="2 3" key="1">
    <citation type="submission" date="2020-10" db="EMBL/GenBank/DDBJ databases">
        <title>Ca. Dormibacterota MAGs.</title>
        <authorList>
            <person name="Montgomery K."/>
        </authorList>
    </citation>
    <scope>NUCLEOTIDE SEQUENCE [LARGE SCALE GENOMIC DNA]</scope>
    <source>
        <strain evidence="2">SC8812_S17_18</strain>
    </source>
</reference>
<dbReference type="InterPro" id="IPR002347">
    <property type="entry name" value="SDR_fam"/>
</dbReference>
<protein>
    <submittedName>
        <fullName evidence="2">SDR family oxidoreductase</fullName>
    </submittedName>
</protein>
<organism evidence="2 3">
    <name type="scientific">Candidatus Aeolococcus gillhamiae</name>
    <dbReference type="NCBI Taxonomy" id="3127015"/>
    <lineage>
        <taxon>Bacteria</taxon>
        <taxon>Bacillati</taxon>
        <taxon>Candidatus Dormiibacterota</taxon>
        <taxon>Candidatus Dormibacteria</taxon>
        <taxon>Candidatus Aeolococcales</taxon>
        <taxon>Candidatus Aeolococcaceae</taxon>
        <taxon>Candidatus Aeolococcus</taxon>
    </lineage>
</organism>
<comment type="similarity">
    <text evidence="1">Belongs to the short-chain dehydrogenases/reductases (SDR) family.</text>
</comment>
<dbReference type="PANTHER" id="PTHR42879">
    <property type="entry name" value="3-OXOACYL-(ACYL-CARRIER-PROTEIN) REDUCTASE"/>
    <property type="match status" value="1"/>
</dbReference>
<gene>
    <name evidence="2" type="ORF">JF886_05350</name>
</gene>
<evidence type="ECO:0000313" key="2">
    <source>
        <dbReference type="EMBL" id="MBJ7594281.1"/>
    </source>
</evidence>
<dbReference type="AlphaFoldDB" id="A0A934JRI2"/>
<dbReference type="InterPro" id="IPR050259">
    <property type="entry name" value="SDR"/>
</dbReference>
<evidence type="ECO:0000313" key="3">
    <source>
        <dbReference type="Proteomes" id="UP000606991"/>
    </source>
</evidence>
<dbReference type="PRINTS" id="PR00081">
    <property type="entry name" value="GDHRDH"/>
</dbReference>
<evidence type="ECO:0000256" key="1">
    <source>
        <dbReference type="ARBA" id="ARBA00006484"/>
    </source>
</evidence>